<dbReference type="PRINTS" id="PR01006">
    <property type="entry name" value="FLGHOOKFLIE"/>
</dbReference>
<proteinExistence type="inferred from homology"/>
<dbReference type="AlphaFoldDB" id="A0A1G6U279"/>
<dbReference type="GO" id="GO:0003774">
    <property type="term" value="F:cytoskeletal motor activity"/>
    <property type="evidence" value="ECO:0007669"/>
    <property type="project" value="InterPro"/>
</dbReference>
<evidence type="ECO:0000256" key="1">
    <source>
        <dbReference type="ARBA" id="ARBA00004117"/>
    </source>
</evidence>
<evidence type="ECO:0000313" key="8">
    <source>
        <dbReference type="Proteomes" id="UP000199034"/>
    </source>
</evidence>
<dbReference type="EMBL" id="FMZM01000007">
    <property type="protein sequence ID" value="SDD35413.1"/>
    <property type="molecule type" value="Genomic_DNA"/>
</dbReference>
<comment type="similarity">
    <text evidence="2 4">Belongs to the FliE family.</text>
</comment>
<dbReference type="OrthoDB" id="3268318at2"/>
<dbReference type="GO" id="GO:0009425">
    <property type="term" value="C:bacterial-type flagellum basal body"/>
    <property type="evidence" value="ECO:0007669"/>
    <property type="project" value="UniProtKB-SubCell"/>
</dbReference>
<feature type="region of interest" description="Disordered" evidence="6">
    <location>
        <begin position="28"/>
        <end position="47"/>
    </location>
</feature>
<keyword evidence="3 4" id="KW-0975">Bacterial flagellum</keyword>
<keyword evidence="7" id="KW-0966">Cell projection</keyword>
<keyword evidence="7" id="KW-0969">Cilium</keyword>
<dbReference type="GO" id="GO:0071973">
    <property type="term" value="P:bacterial-type flagellum-dependent cell motility"/>
    <property type="evidence" value="ECO:0007669"/>
    <property type="project" value="InterPro"/>
</dbReference>
<dbReference type="Proteomes" id="UP000199034">
    <property type="component" value="Unassembled WGS sequence"/>
</dbReference>
<reference evidence="7 8" key="1">
    <citation type="submission" date="2016-10" db="EMBL/GenBank/DDBJ databases">
        <authorList>
            <person name="de Groot N.N."/>
        </authorList>
    </citation>
    <scope>NUCLEOTIDE SEQUENCE [LARGE SCALE GENOMIC DNA]</scope>
    <source>
        <strain evidence="7 8">CGMCC 4.6858</strain>
    </source>
</reference>
<dbReference type="PANTHER" id="PTHR34653">
    <property type="match status" value="1"/>
</dbReference>
<dbReference type="Pfam" id="PF02049">
    <property type="entry name" value="FliE"/>
    <property type="match status" value="1"/>
</dbReference>
<protein>
    <recommendedName>
        <fullName evidence="4 5">Flagellar hook-basal body complex protein FliE</fullName>
    </recommendedName>
</protein>
<evidence type="ECO:0000256" key="5">
    <source>
        <dbReference type="NCBIfam" id="TIGR00205"/>
    </source>
</evidence>
<dbReference type="HAMAP" id="MF_00724">
    <property type="entry name" value="FliE"/>
    <property type="match status" value="1"/>
</dbReference>
<gene>
    <name evidence="4" type="primary">fliE</name>
    <name evidence="7" type="ORF">SAMN05421872_107281</name>
</gene>
<name>A0A1G6U279_9ACTN</name>
<dbReference type="GO" id="GO:0005198">
    <property type="term" value="F:structural molecule activity"/>
    <property type="evidence" value="ECO:0007669"/>
    <property type="project" value="UniProtKB-UniRule"/>
</dbReference>
<keyword evidence="7" id="KW-0282">Flagellum</keyword>
<evidence type="ECO:0000256" key="6">
    <source>
        <dbReference type="SAM" id="MobiDB-lite"/>
    </source>
</evidence>
<evidence type="ECO:0000313" key="7">
    <source>
        <dbReference type="EMBL" id="SDD35413.1"/>
    </source>
</evidence>
<keyword evidence="8" id="KW-1185">Reference proteome</keyword>
<dbReference type="STRING" id="1045774.SAMN05421872_107281"/>
<organism evidence="7 8">
    <name type="scientific">Nocardioides lianchengensis</name>
    <dbReference type="NCBI Taxonomy" id="1045774"/>
    <lineage>
        <taxon>Bacteria</taxon>
        <taxon>Bacillati</taxon>
        <taxon>Actinomycetota</taxon>
        <taxon>Actinomycetes</taxon>
        <taxon>Propionibacteriales</taxon>
        <taxon>Nocardioidaceae</taxon>
        <taxon>Nocardioides</taxon>
    </lineage>
</organism>
<dbReference type="RefSeq" id="WP_090857413.1">
    <property type="nucleotide sequence ID" value="NZ_FMZM01000007.1"/>
</dbReference>
<dbReference type="PANTHER" id="PTHR34653:SF1">
    <property type="entry name" value="FLAGELLAR HOOK-BASAL BODY COMPLEX PROTEIN FLIE"/>
    <property type="match status" value="1"/>
</dbReference>
<evidence type="ECO:0000256" key="4">
    <source>
        <dbReference type="HAMAP-Rule" id="MF_00724"/>
    </source>
</evidence>
<dbReference type="NCBIfam" id="TIGR00205">
    <property type="entry name" value="fliE"/>
    <property type="match status" value="1"/>
</dbReference>
<comment type="subcellular location">
    <subcellularLocation>
        <location evidence="1 4">Bacterial flagellum basal body</location>
    </subcellularLocation>
</comment>
<evidence type="ECO:0000256" key="2">
    <source>
        <dbReference type="ARBA" id="ARBA00009272"/>
    </source>
</evidence>
<feature type="compositionally biased region" description="Low complexity" evidence="6">
    <location>
        <begin position="28"/>
        <end position="46"/>
    </location>
</feature>
<accession>A0A1G6U279</accession>
<evidence type="ECO:0000256" key="3">
    <source>
        <dbReference type="ARBA" id="ARBA00023143"/>
    </source>
</evidence>
<sequence length="117" mass="11929">MSVPGIEALEGLGNVSGSGFTPYVAPSVPSSSVTAGTGSAAAASGPDFGNLVMEGLDKLDGVQRNADSLAVQAATGKLENLHDYTIAATQAQVTTQMTVALRNKAVEAFTEIMRMQV</sequence>
<dbReference type="InterPro" id="IPR001624">
    <property type="entry name" value="FliE"/>
</dbReference>